<dbReference type="AlphaFoldDB" id="A0A7M2WZM2"/>
<evidence type="ECO:0000256" key="7">
    <source>
        <dbReference type="ARBA" id="ARBA00022989"/>
    </source>
</evidence>
<keyword evidence="6 9" id="KW-0812">Transmembrane</keyword>
<keyword evidence="5" id="KW-0997">Cell inner membrane</keyword>
<feature type="transmembrane region" description="Helical" evidence="9">
    <location>
        <begin position="223"/>
        <end position="240"/>
    </location>
</feature>
<keyword evidence="7 9" id="KW-1133">Transmembrane helix</keyword>
<sequence length="309" mass="33526">MTVPSANPIKISPSPAKVIDSQSSAAIPVCIADDVVRIRPGTGWRALDLRELWRYRELLGFLAARDISVRYKQTVLGVAWAVLQPLCTMVVFTIFFGRLAKMPSDGIPYPIFALVGLLPWQLFAYALQQSSNSLVNEQRLISKVYFPRLVIPLSSVLAGAADFAIAFGLVGLMMVGYAAAGFPPRITVAVAMLPVFTLLALAAALGVGLWLAALNVQYRDVRYVVPFLTQLWLFLTPIAYPSSLVPQGWRILYGINPMTGVVDGFRWALVGGPAPDPGLMAASVAVVVALLIGGLFYFRRVEAQFADVV</sequence>
<accession>A0A7M2WZM2</accession>
<evidence type="ECO:0000313" key="12">
    <source>
        <dbReference type="Proteomes" id="UP000593765"/>
    </source>
</evidence>
<dbReference type="Pfam" id="PF01061">
    <property type="entry name" value="ABC2_membrane"/>
    <property type="match status" value="1"/>
</dbReference>
<dbReference type="RefSeq" id="WP_206293738.1">
    <property type="nucleotide sequence ID" value="NZ_CP063458.1"/>
</dbReference>
<evidence type="ECO:0000256" key="3">
    <source>
        <dbReference type="ARBA" id="ARBA00022448"/>
    </source>
</evidence>
<dbReference type="PANTHER" id="PTHR30413">
    <property type="entry name" value="INNER MEMBRANE TRANSPORT PERMEASE"/>
    <property type="match status" value="1"/>
</dbReference>
<dbReference type="GO" id="GO:0015920">
    <property type="term" value="P:lipopolysaccharide transport"/>
    <property type="evidence" value="ECO:0007669"/>
    <property type="project" value="TreeGrafter"/>
</dbReference>
<protein>
    <recommendedName>
        <fullName evidence="9">Transport permease protein</fullName>
    </recommendedName>
</protein>
<dbReference type="InterPro" id="IPR047817">
    <property type="entry name" value="ABC2_TM_bact-type"/>
</dbReference>
<dbReference type="Proteomes" id="UP000593765">
    <property type="component" value="Chromosome"/>
</dbReference>
<evidence type="ECO:0000313" key="11">
    <source>
        <dbReference type="EMBL" id="QOV90642.1"/>
    </source>
</evidence>
<keyword evidence="8 9" id="KW-0472">Membrane</keyword>
<feature type="transmembrane region" description="Helical" evidence="9">
    <location>
        <begin position="186"/>
        <end position="211"/>
    </location>
</feature>
<keyword evidence="12" id="KW-1185">Reference proteome</keyword>
<dbReference type="GO" id="GO:0005886">
    <property type="term" value="C:plasma membrane"/>
    <property type="evidence" value="ECO:0007669"/>
    <property type="project" value="UniProtKB-SubCell"/>
</dbReference>
<feature type="transmembrane region" description="Helical" evidence="9">
    <location>
        <begin position="149"/>
        <end position="180"/>
    </location>
</feature>
<evidence type="ECO:0000256" key="1">
    <source>
        <dbReference type="ARBA" id="ARBA00004429"/>
    </source>
</evidence>
<keyword evidence="4 9" id="KW-1003">Cell membrane</keyword>
<evidence type="ECO:0000256" key="9">
    <source>
        <dbReference type="RuleBase" id="RU361157"/>
    </source>
</evidence>
<dbReference type="InterPro" id="IPR013525">
    <property type="entry name" value="ABC2_TM"/>
</dbReference>
<evidence type="ECO:0000256" key="2">
    <source>
        <dbReference type="ARBA" id="ARBA00007783"/>
    </source>
</evidence>
<organism evidence="11 12">
    <name type="scientific">Humisphaera borealis</name>
    <dbReference type="NCBI Taxonomy" id="2807512"/>
    <lineage>
        <taxon>Bacteria</taxon>
        <taxon>Pseudomonadati</taxon>
        <taxon>Planctomycetota</taxon>
        <taxon>Phycisphaerae</taxon>
        <taxon>Tepidisphaerales</taxon>
        <taxon>Tepidisphaeraceae</taxon>
        <taxon>Humisphaera</taxon>
    </lineage>
</organism>
<evidence type="ECO:0000259" key="10">
    <source>
        <dbReference type="PROSITE" id="PS51012"/>
    </source>
</evidence>
<dbReference type="KEGG" id="hbs:IPV69_04570"/>
<comment type="similarity">
    <text evidence="2 9">Belongs to the ABC-2 integral membrane protein family.</text>
</comment>
<gene>
    <name evidence="11" type="ORF">IPV69_04570</name>
</gene>
<feature type="transmembrane region" description="Helical" evidence="9">
    <location>
        <begin position="75"/>
        <end position="97"/>
    </location>
</feature>
<evidence type="ECO:0000256" key="5">
    <source>
        <dbReference type="ARBA" id="ARBA00022519"/>
    </source>
</evidence>
<evidence type="ECO:0000256" key="8">
    <source>
        <dbReference type="ARBA" id="ARBA00023136"/>
    </source>
</evidence>
<dbReference type="GO" id="GO:0140359">
    <property type="term" value="F:ABC-type transporter activity"/>
    <property type="evidence" value="ECO:0007669"/>
    <property type="project" value="InterPro"/>
</dbReference>
<evidence type="ECO:0000256" key="6">
    <source>
        <dbReference type="ARBA" id="ARBA00022692"/>
    </source>
</evidence>
<comment type="subcellular location">
    <subcellularLocation>
        <location evidence="1">Cell inner membrane</location>
        <topology evidence="1">Multi-pass membrane protein</topology>
    </subcellularLocation>
    <subcellularLocation>
        <location evidence="9">Cell membrane</location>
        <topology evidence="9">Multi-pass membrane protein</topology>
    </subcellularLocation>
</comment>
<proteinExistence type="inferred from homology"/>
<feature type="transmembrane region" description="Helical" evidence="9">
    <location>
        <begin position="109"/>
        <end position="128"/>
    </location>
</feature>
<keyword evidence="3 9" id="KW-0813">Transport</keyword>
<feature type="domain" description="ABC transmembrane type-2" evidence="10">
    <location>
        <begin position="76"/>
        <end position="301"/>
    </location>
</feature>
<name>A0A7M2WZM2_9BACT</name>
<dbReference type="PROSITE" id="PS51012">
    <property type="entry name" value="ABC_TM2"/>
    <property type="match status" value="1"/>
</dbReference>
<feature type="transmembrane region" description="Helical" evidence="9">
    <location>
        <begin position="279"/>
        <end position="298"/>
    </location>
</feature>
<evidence type="ECO:0000256" key="4">
    <source>
        <dbReference type="ARBA" id="ARBA00022475"/>
    </source>
</evidence>
<dbReference type="PANTHER" id="PTHR30413:SF8">
    <property type="entry name" value="TRANSPORT PERMEASE PROTEIN"/>
    <property type="match status" value="1"/>
</dbReference>
<reference evidence="11 12" key="1">
    <citation type="submission" date="2020-10" db="EMBL/GenBank/DDBJ databases">
        <title>Wide distribution of Phycisphaera-like planctomycetes from WD2101 soil group in peatlands and genome analysis of the first cultivated representative.</title>
        <authorList>
            <person name="Dedysh S.N."/>
            <person name="Beletsky A.V."/>
            <person name="Ivanova A."/>
            <person name="Kulichevskaya I.S."/>
            <person name="Suzina N.E."/>
            <person name="Philippov D.A."/>
            <person name="Rakitin A.L."/>
            <person name="Mardanov A.V."/>
            <person name="Ravin N.V."/>
        </authorList>
    </citation>
    <scope>NUCLEOTIDE SEQUENCE [LARGE SCALE GENOMIC DNA]</scope>
    <source>
        <strain evidence="11 12">M1803</strain>
    </source>
</reference>
<dbReference type="EMBL" id="CP063458">
    <property type="protein sequence ID" value="QOV90642.1"/>
    <property type="molecule type" value="Genomic_DNA"/>
</dbReference>